<dbReference type="GO" id="GO:0008374">
    <property type="term" value="F:O-acyltransferase activity"/>
    <property type="evidence" value="ECO:0007669"/>
    <property type="project" value="InterPro"/>
</dbReference>
<evidence type="ECO:0000313" key="1">
    <source>
        <dbReference type="EMBL" id="CRK46715.1"/>
    </source>
</evidence>
<reference evidence="2" key="1">
    <citation type="submission" date="2015-05" db="EMBL/GenBank/DDBJ databases">
        <authorList>
            <person name="Fogelqvist Johan"/>
        </authorList>
    </citation>
    <scope>NUCLEOTIDE SEQUENCE [LARGE SCALE GENOMIC DNA]</scope>
</reference>
<dbReference type="Pfam" id="PF02450">
    <property type="entry name" value="LCAT"/>
    <property type="match status" value="1"/>
</dbReference>
<dbReference type="Gene3D" id="3.40.50.1820">
    <property type="entry name" value="alpha/beta hydrolase"/>
    <property type="match status" value="1"/>
</dbReference>
<proteinExistence type="predicted"/>
<dbReference type="PANTHER" id="PTHR11440">
    <property type="entry name" value="LECITHIN-CHOLESTEROL ACYLTRANSFERASE-RELATED"/>
    <property type="match status" value="1"/>
</dbReference>
<dbReference type="EMBL" id="CVQI01035939">
    <property type="protein sequence ID" value="CRK46715.1"/>
    <property type="molecule type" value="Genomic_DNA"/>
</dbReference>
<organism evidence="1 2">
    <name type="scientific">Verticillium longisporum</name>
    <name type="common">Verticillium dahliae var. longisporum</name>
    <dbReference type="NCBI Taxonomy" id="100787"/>
    <lineage>
        <taxon>Eukaryota</taxon>
        <taxon>Fungi</taxon>
        <taxon>Dikarya</taxon>
        <taxon>Ascomycota</taxon>
        <taxon>Pezizomycotina</taxon>
        <taxon>Sordariomycetes</taxon>
        <taxon>Hypocreomycetidae</taxon>
        <taxon>Glomerellales</taxon>
        <taxon>Plectosphaerellaceae</taxon>
        <taxon>Verticillium</taxon>
    </lineage>
</organism>
<sequence>MDKDNWKRHIMLDKQTGLDPPNIKLRAAQGFDATDFFITGYWIWNKIFENLASIGYDPSNSFTAAYDWRLAYPHLEIRDQYFTRLKNHIETAFEASGGKKAVLKFLSKDERAELFRAMPGISSMLPLGGNAVWGNGTWAPDDLPGQSHTFGTVLNFREGLNRTTPEKNLTVDDSLQYLWNTTETWYQDLVRESYSHGVAHTEAEVEANEKDPRKWINPLETRLPLAPNLKIYCFYGVGKPTERGYYYRSPEMPSMTNLNITIDTALIEGEVDHGVVMGEGDGTVNLLSTGYMCNRGWDLKRYNPAGAKITVVEMPHEPDRFSPRGGPKTADHVDILGRQNLNELILRVAAGRGHTITDYVVSDIHRYADQVKVYEEGEERD</sequence>
<protein>
    <recommendedName>
        <fullName evidence="3">Phospholipid:diacylglycerol acyltransferase</fullName>
    </recommendedName>
</protein>
<dbReference type="Proteomes" id="UP000045706">
    <property type="component" value="Unassembled WGS sequence"/>
</dbReference>
<evidence type="ECO:0000313" key="2">
    <source>
        <dbReference type="Proteomes" id="UP000045706"/>
    </source>
</evidence>
<dbReference type="InterPro" id="IPR029058">
    <property type="entry name" value="AB_hydrolase_fold"/>
</dbReference>
<dbReference type="GO" id="GO:0006629">
    <property type="term" value="P:lipid metabolic process"/>
    <property type="evidence" value="ECO:0007669"/>
    <property type="project" value="InterPro"/>
</dbReference>
<dbReference type="InterPro" id="IPR003386">
    <property type="entry name" value="LACT/PDAT_acylTrfase"/>
</dbReference>
<gene>
    <name evidence="1" type="ORF">BN1723_007224</name>
</gene>
<accession>A0A0G4NJV2</accession>
<dbReference type="SUPFAM" id="SSF53474">
    <property type="entry name" value="alpha/beta-Hydrolases"/>
    <property type="match status" value="1"/>
</dbReference>
<dbReference type="AlphaFoldDB" id="A0A0G4NJV2"/>
<name>A0A0G4NJV2_VERLO</name>
<evidence type="ECO:0008006" key="3">
    <source>
        <dbReference type="Google" id="ProtNLM"/>
    </source>
</evidence>